<proteinExistence type="predicted"/>
<reference evidence="1" key="1">
    <citation type="submission" date="2023-04" db="EMBL/GenBank/DDBJ databases">
        <title>A chromosome-level genome assembly of the parasitoid wasp Eretmocerus hayati.</title>
        <authorList>
            <person name="Zhong Y."/>
            <person name="Liu S."/>
            <person name="Liu Y."/>
        </authorList>
    </citation>
    <scope>NUCLEOTIDE SEQUENCE</scope>
    <source>
        <strain evidence="1">ZJU_SS_LIU_2023</strain>
    </source>
</reference>
<organism evidence="1 2">
    <name type="scientific">Eretmocerus hayati</name>
    <dbReference type="NCBI Taxonomy" id="131215"/>
    <lineage>
        <taxon>Eukaryota</taxon>
        <taxon>Metazoa</taxon>
        <taxon>Ecdysozoa</taxon>
        <taxon>Arthropoda</taxon>
        <taxon>Hexapoda</taxon>
        <taxon>Insecta</taxon>
        <taxon>Pterygota</taxon>
        <taxon>Neoptera</taxon>
        <taxon>Endopterygota</taxon>
        <taxon>Hymenoptera</taxon>
        <taxon>Apocrita</taxon>
        <taxon>Proctotrupomorpha</taxon>
        <taxon>Chalcidoidea</taxon>
        <taxon>Aphelinidae</taxon>
        <taxon>Aphelininae</taxon>
        <taxon>Eretmocerus</taxon>
    </lineage>
</organism>
<evidence type="ECO:0000313" key="2">
    <source>
        <dbReference type="Proteomes" id="UP001239111"/>
    </source>
</evidence>
<accession>A0ACC2PDU3</accession>
<evidence type="ECO:0000313" key="1">
    <source>
        <dbReference type="EMBL" id="KAJ8681744.1"/>
    </source>
</evidence>
<dbReference type="EMBL" id="CM056741">
    <property type="protein sequence ID" value="KAJ8681744.1"/>
    <property type="molecule type" value="Genomic_DNA"/>
</dbReference>
<dbReference type="Proteomes" id="UP001239111">
    <property type="component" value="Chromosome 1"/>
</dbReference>
<name>A0ACC2PDU3_9HYME</name>
<keyword evidence="2" id="KW-1185">Reference proteome</keyword>
<protein>
    <submittedName>
        <fullName evidence="1">Uncharacterized protein</fullName>
    </submittedName>
</protein>
<gene>
    <name evidence="1" type="ORF">QAD02_017536</name>
</gene>
<sequence length="232" mass="26049">MLFEYLTVFGAILIVPSHGDSEPLPYNGADYLISGIVRENQESWTQLIEMLGFEPAKLPDRHENITVVGQLLPVPVSLTEGYLDGLKNAILRPEDEFHVIAQKPLLITGNMTFPETEVEYVYTTPVNSGRVNIAFKNATFELRMYVTPESKTESIDPKARFVSYGAAEITFSESSLDQFMQLFEGRIREKLPEIVQANTDLITSAIKEKVNRLFPNLAQKGVDVVRPKLTVV</sequence>
<comment type="caution">
    <text evidence="1">The sequence shown here is derived from an EMBL/GenBank/DDBJ whole genome shotgun (WGS) entry which is preliminary data.</text>
</comment>